<dbReference type="EMBL" id="MZGX01000004">
    <property type="protein sequence ID" value="OPX45475.1"/>
    <property type="molecule type" value="Genomic_DNA"/>
</dbReference>
<accession>A0A1V4SPS7</accession>
<feature type="region of interest" description="Disordered" evidence="1">
    <location>
        <begin position="23"/>
        <end position="46"/>
    </location>
</feature>
<dbReference type="Proteomes" id="UP000191554">
    <property type="component" value="Unassembled WGS sequence"/>
</dbReference>
<evidence type="ECO:0000256" key="1">
    <source>
        <dbReference type="SAM" id="MobiDB-lite"/>
    </source>
</evidence>
<dbReference type="STRING" id="48256.CLHUN_08450"/>
<organism evidence="2 3">
    <name type="scientific">Ruminiclostridium hungatei</name>
    <name type="common">Clostridium hungatei</name>
    <dbReference type="NCBI Taxonomy" id="48256"/>
    <lineage>
        <taxon>Bacteria</taxon>
        <taxon>Bacillati</taxon>
        <taxon>Bacillota</taxon>
        <taxon>Clostridia</taxon>
        <taxon>Eubacteriales</taxon>
        <taxon>Oscillospiraceae</taxon>
        <taxon>Ruminiclostridium</taxon>
    </lineage>
</organism>
<dbReference type="RefSeq" id="WP_165755649.1">
    <property type="nucleotide sequence ID" value="NZ_MZGX01000004.1"/>
</dbReference>
<evidence type="ECO:0000313" key="2">
    <source>
        <dbReference type="EMBL" id="OPX45475.1"/>
    </source>
</evidence>
<proteinExistence type="predicted"/>
<feature type="compositionally biased region" description="Basic and acidic residues" evidence="1">
    <location>
        <begin position="31"/>
        <end position="46"/>
    </location>
</feature>
<keyword evidence="3" id="KW-1185">Reference proteome</keyword>
<evidence type="ECO:0000313" key="3">
    <source>
        <dbReference type="Proteomes" id="UP000191554"/>
    </source>
</evidence>
<sequence length="46" mass="5284">MKGWNPFGKVDMEIGSFIKASPFNKEYGWGKSDESDRTERTDKKGK</sequence>
<reference evidence="2 3" key="1">
    <citation type="submission" date="2017-03" db="EMBL/GenBank/DDBJ databases">
        <title>Genome sequence of Clostridium hungatei DSM 14427.</title>
        <authorList>
            <person name="Poehlein A."/>
            <person name="Daniel R."/>
        </authorList>
    </citation>
    <scope>NUCLEOTIDE SEQUENCE [LARGE SCALE GENOMIC DNA]</scope>
    <source>
        <strain evidence="2 3">DSM 14427</strain>
    </source>
</reference>
<comment type="caution">
    <text evidence="2">The sequence shown here is derived from an EMBL/GenBank/DDBJ whole genome shotgun (WGS) entry which is preliminary data.</text>
</comment>
<gene>
    <name evidence="2" type="ORF">CLHUN_08450</name>
</gene>
<protein>
    <submittedName>
        <fullName evidence="2">Uncharacterized protein</fullName>
    </submittedName>
</protein>
<dbReference type="AlphaFoldDB" id="A0A1V4SPS7"/>
<name>A0A1V4SPS7_RUMHU</name>